<protein>
    <submittedName>
        <fullName evidence="2">Uncharacterized protein</fullName>
    </submittedName>
</protein>
<name>G7YB55_CLOSI</name>
<feature type="region of interest" description="Disordered" evidence="1">
    <location>
        <begin position="395"/>
        <end position="417"/>
    </location>
</feature>
<proteinExistence type="predicted"/>
<reference key="2">
    <citation type="submission" date="2011-10" db="EMBL/GenBank/DDBJ databases">
        <title>The genome and transcriptome sequence of Clonorchis sinensis provide insights into the carcinogenic liver fluke.</title>
        <authorList>
            <person name="Wang X."/>
            <person name="Huang Y."/>
            <person name="Chen W."/>
            <person name="Liu H."/>
            <person name="Guo L."/>
            <person name="Chen Y."/>
            <person name="Luo F."/>
            <person name="Zhou W."/>
            <person name="Sun J."/>
            <person name="Mao Q."/>
            <person name="Liang P."/>
            <person name="Zhou C."/>
            <person name="Tian Y."/>
            <person name="Men J."/>
            <person name="Lv X."/>
            <person name="Huang L."/>
            <person name="Zhou J."/>
            <person name="Hu Y."/>
            <person name="Li R."/>
            <person name="Zhang F."/>
            <person name="Lei H."/>
            <person name="Li X."/>
            <person name="Hu X."/>
            <person name="Liang C."/>
            <person name="Xu J."/>
            <person name="Wu Z."/>
            <person name="Yu X."/>
        </authorList>
    </citation>
    <scope>NUCLEOTIDE SEQUENCE</scope>
    <source>
        <strain>Henan</strain>
    </source>
</reference>
<reference evidence="2" key="1">
    <citation type="journal article" date="2011" name="Genome Biol.">
        <title>The draft genome of the carcinogenic human liver fluke Clonorchis sinensis.</title>
        <authorList>
            <person name="Wang X."/>
            <person name="Chen W."/>
            <person name="Huang Y."/>
            <person name="Sun J."/>
            <person name="Men J."/>
            <person name="Liu H."/>
            <person name="Luo F."/>
            <person name="Guo L."/>
            <person name="Lv X."/>
            <person name="Deng C."/>
            <person name="Zhou C."/>
            <person name="Fan Y."/>
            <person name="Li X."/>
            <person name="Huang L."/>
            <person name="Hu Y."/>
            <person name="Liang C."/>
            <person name="Hu X."/>
            <person name="Xu J."/>
            <person name="Yu X."/>
        </authorList>
    </citation>
    <scope>NUCLEOTIDE SEQUENCE [LARGE SCALE GENOMIC DNA]</scope>
    <source>
        <strain evidence="2">Henan</strain>
    </source>
</reference>
<accession>G7YB55</accession>
<dbReference type="Proteomes" id="UP000008909">
    <property type="component" value="Unassembled WGS sequence"/>
</dbReference>
<organism evidence="2 3">
    <name type="scientific">Clonorchis sinensis</name>
    <name type="common">Chinese liver fluke</name>
    <dbReference type="NCBI Taxonomy" id="79923"/>
    <lineage>
        <taxon>Eukaryota</taxon>
        <taxon>Metazoa</taxon>
        <taxon>Spiralia</taxon>
        <taxon>Lophotrochozoa</taxon>
        <taxon>Platyhelminthes</taxon>
        <taxon>Trematoda</taxon>
        <taxon>Digenea</taxon>
        <taxon>Opisthorchiida</taxon>
        <taxon>Opisthorchiata</taxon>
        <taxon>Opisthorchiidae</taxon>
        <taxon>Clonorchis</taxon>
    </lineage>
</organism>
<feature type="compositionally biased region" description="Polar residues" evidence="1">
    <location>
        <begin position="399"/>
        <end position="417"/>
    </location>
</feature>
<evidence type="ECO:0000256" key="1">
    <source>
        <dbReference type="SAM" id="MobiDB-lite"/>
    </source>
</evidence>
<dbReference type="EMBL" id="DF143020">
    <property type="protein sequence ID" value="GAA50189.1"/>
    <property type="molecule type" value="Genomic_DNA"/>
</dbReference>
<sequence>RPQLRRVFYHINDLTSFACPPLRYSHSWLHFGAPVTSSLIDPQWLYRFSRCTTEERQARDWSLWLTLSLHFACKFRFRCVSSYFSEIKVDLVLKQLYQLSSDGHTPQNLITHLTLYQASGCQPNPNTILPFAHACAYDPEAVCKMHADVGESVTGQLQRECTVVQRRVPWKKALIYTGGFFRYGGDLIILVLIIKGSAVDKQGPTGYSAQRTLRASNWNIILIDSTTSVFNTDAMLPYNHDLFESLIVKKRMKMDAEQAFACMAQVNDPLHQERDSRIVAPTVSCGLHGHHGVPVGLFQNSDREEPGENPNPRFHSIPHLFSLPHFTRPEQELSWFEITDSYPCSSWGVVLTSSPRMSGVRTQTRPRISNKSETRVQCFSPVWCKLIEIIAPGEEDDCSTGNDVNTDITDPASTYNC</sequence>
<evidence type="ECO:0000313" key="2">
    <source>
        <dbReference type="EMBL" id="GAA50189.1"/>
    </source>
</evidence>
<evidence type="ECO:0000313" key="3">
    <source>
        <dbReference type="Proteomes" id="UP000008909"/>
    </source>
</evidence>
<dbReference type="AlphaFoldDB" id="G7YB55"/>
<keyword evidence="3" id="KW-1185">Reference proteome</keyword>
<gene>
    <name evidence="2" type="ORF">CLF_104174</name>
</gene>
<feature type="non-terminal residue" evidence="2">
    <location>
        <position position="1"/>
    </location>
</feature>